<comment type="caution">
    <text evidence="2">The sequence shown here is derived from an EMBL/GenBank/DDBJ whole genome shotgun (WGS) entry which is preliminary data.</text>
</comment>
<protein>
    <recommendedName>
        <fullName evidence="1">Aminoglycoside phosphotransferase domain-containing protein</fullName>
    </recommendedName>
</protein>
<name>A0AAD7XAL2_9APHY</name>
<feature type="domain" description="Aminoglycoside phosphotransferase" evidence="1">
    <location>
        <begin position="52"/>
        <end position="132"/>
    </location>
</feature>
<dbReference type="InterPro" id="IPR002575">
    <property type="entry name" value="Aminoglycoside_PTrfase"/>
</dbReference>
<evidence type="ECO:0000313" key="3">
    <source>
        <dbReference type="Proteomes" id="UP001215151"/>
    </source>
</evidence>
<keyword evidence="3" id="KW-1185">Reference proteome</keyword>
<dbReference type="Pfam" id="PF01636">
    <property type="entry name" value="APH"/>
    <property type="match status" value="1"/>
</dbReference>
<evidence type="ECO:0000259" key="1">
    <source>
        <dbReference type="Pfam" id="PF01636"/>
    </source>
</evidence>
<gene>
    <name evidence="2" type="ORF">ONZ51_g4087</name>
</gene>
<dbReference type="AlphaFoldDB" id="A0AAD7XAL2"/>
<dbReference type="EMBL" id="JAPEVG010000076">
    <property type="protein sequence ID" value="KAJ8487590.1"/>
    <property type="molecule type" value="Genomic_DNA"/>
</dbReference>
<reference evidence="2" key="1">
    <citation type="submission" date="2022-11" db="EMBL/GenBank/DDBJ databases">
        <title>Genome Sequence of Cubamyces cubensis.</title>
        <authorList>
            <person name="Buettner E."/>
        </authorList>
    </citation>
    <scope>NUCLEOTIDE SEQUENCE</scope>
    <source>
        <strain evidence="2">MPL-01</strain>
    </source>
</reference>
<sequence length="178" mass="21143">MWDRYARSLNHTPRPQARFHTQWPWIGGLTGSAFSDFMMTSESTPFVPFANEREFNDWRVSRFRPFGDRHAPTAARIADIRKSMHEDHPIVYTHDDINRRNILVRVHGDGPDDVEITALLDWEQARWRPIYWESRKWHFEDWHTPVWGDFGLKVIGQGYETVVELDRKPQKTSGHVPY</sequence>
<dbReference type="Proteomes" id="UP001215151">
    <property type="component" value="Unassembled WGS sequence"/>
</dbReference>
<organism evidence="2 3">
    <name type="scientific">Trametes cubensis</name>
    <dbReference type="NCBI Taxonomy" id="1111947"/>
    <lineage>
        <taxon>Eukaryota</taxon>
        <taxon>Fungi</taxon>
        <taxon>Dikarya</taxon>
        <taxon>Basidiomycota</taxon>
        <taxon>Agaricomycotina</taxon>
        <taxon>Agaricomycetes</taxon>
        <taxon>Polyporales</taxon>
        <taxon>Polyporaceae</taxon>
        <taxon>Trametes</taxon>
    </lineage>
</organism>
<dbReference type="SUPFAM" id="SSF56112">
    <property type="entry name" value="Protein kinase-like (PK-like)"/>
    <property type="match status" value="1"/>
</dbReference>
<proteinExistence type="predicted"/>
<accession>A0AAD7XAL2</accession>
<dbReference type="PANTHER" id="PTHR21310:SF58">
    <property type="entry name" value="AMINOGLYCOSIDE PHOSPHOTRANSFERASE DOMAIN-CONTAINING PROTEIN"/>
    <property type="match status" value="1"/>
</dbReference>
<dbReference type="InterPro" id="IPR051678">
    <property type="entry name" value="AGP_Transferase"/>
</dbReference>
<dbReference type="PANTHER" id="PTHR21310">
    <property type="entry name" value="AMINOGLYCOSIDE PHOSPHOTRANSFERASE-RELATED-RELATED"/>
    <property type="match status" value="1"/>
</dbReference>
<evidence type="ECO:0000313" key="2">
    <source>
        <dbReference type="EMBL" id="KAJ8487590.1"/>
    </source>
</evidence>
<dbReference type="InterPro" id="IPR011009">
    <property type="entry name" value="Kinase-like_dom_sf"/>
</dbReference>